<dbReference type="GO" id="GO:0005694">
    <property type="term" value="C:chromosome"/>
    <property type="evidence" value="ECO:0007669"/>
    <property type="project" value="UniProtKB-ARBA"/>
</dbReference>
<evidence type="ECO:0000256" key="2">
    <source>
        <dbReference type="ARBA" id="ARBA00022801"/>
    </source>
</evidence>
<dbReference type="GO" id="GO:0016787">
    <property type="term" value="F:hydrolase activity"/>
    <property type="evidence" value="ECO:0007669"/>
    <property type="project" value="UniProtKB-KW"/>
</dbReference>
<feature type="region of interest" description="Disordered" evidence="5">
    <location>
        <begin position="468"/>
        <end position="493"/>
    </location>
</feature>
<dbReference type="Pfam" id="PF20073">
    <property type="entry name" value="DUF6469"/>
    <property type="match status" value="1"/>
</dbReference>
<name>A0A9Q1KGJ5_9CARY</name>
<feature type="domain" description="DUF6469" evidence="8">
    <location>
        <begin position="119"/>
        <end position="205"/>
    </location>
</feature>
<evidence type="ECO:0008006" key="11">
    <source>
        <dbReference type="Google" id="ProtNLM"/>
    </source>
</evidence>
<dbReference type="SUPFAM" id="SSF52540">
    <property type="entry name" value="P-loop containing nucleoside triphosphate hydrolases"/>
    <property type="match status" value="1"/>
</dbReference>
<dbReference type="InterPro" id="IPR041679">
    <property type="entry name" value="DNA2/NAM7-like_C"/>
</dbReference>
<dbReference type="CDD" id="cd18808">
    <property type="entry name" value="SF1_C_Upf1"/>
    <property type="match status" value="1"/>
</dbReference>
<sequence length="1069" mass="120260">MLSMEKSAAAKKMEAGANGLLDTVFSWSVRDVLNRNLYKDKVKRIPQVFLSSDEYTKSFKAPLMEETRASLCSGMESVGLAPACEISELDFSKDHRPPKELYYNILTRRITGFKNPGGHYEPEAGDLIVLTKNIKPRKIDDLSRPGQHFVIALVATLEEGSDMSRILASKEIDSELRPSPFTRVRVFATYLMNLTTNMRIWKGLHPDPLGTNMKLILKVLRPDSDAGEDCNICLSQANFMLMEENVLGMIASFELDESQKGAVLSSIAMRKCTHQQGNVKLIWGPPGTGKTKTVASLLLALLKLRCRTLACAPTNIAVLQVTKRLMELLKGSLEYDTYGFGDIVLFGNGERMKVDDHDGLLDVFLDFRAEILAKCLSPLTGWKGTLCSMISLLEDPEKQYGLYLRNSGVSDGEDDGETDESNDADSRERNRNDGKSDNDSAAKGKGKGLKRNNREYWKEVIGQSLKGINKKKDGENERSKDLAKGIDMDNHANNDKSKELMTFEEFVKKRFYSIAEHLAFFMKSLYTHLPTSVIELNVVKKMIRLLDLLKVLDDARRESNQEHTLTMKRADFLHILKTLPEQFQIPVLSVSDIQGIKNFCLMNADLIFCTASSSAKLLTEGMKPVEMVIIDEAAQLKECESMIPFQIPGLTNTILIGDDRQLPAMVQSKVADDAYFGRSLFERLSKLGQKKHLLKIQYRMHPSISSFPNIKFYEKRIIDAPNVKETRYERRFLEGEMYGSYSFIHVARGKEDFDKGHSPRNLVEAAVISQIIANLFKEYSVSKQKVSVGVVSPYKGQVGLIQETLGKKYSNYSENGFSVSVRSVDGFQGGEEDIIIISTVRSNGNGSVGFLSNHQRTNVALTRARYCLWIIGNGTTLANSRSVWNDLVRDAQTRGCFYNAEEDKELEQAMATALVETTQSDATFNLESLRLALELRKARWKVVFATGFKNSMSNIKCNETQREVTEMLMKLAEGWRQPPVLDVVEATGVASTLLELYKVDEQLYLAWTVDTLKEKAKYTQVIKVWDVLPASGIRKLAENLNILFGRYTLDTISRCKHTSFEGYALELFV</sequence>
<dbReference type="PANTHER" id="PTHR10887">
    <property type="entry name" value="DNA2/NAM7 HELICASE FAMILY"/>
    <property type="match status" value="1"/>
</dbReference>
<evidence type="ECO:0000259" key="7">
    <source>
        <dbReference type="Pfam" id="PF13087"/>
    </source>
</evidence>
<dbReference type="Proteomes" id="UP001153076">
    <property type="component" value="Unassembled WGS sequence"/>
</dbReference>
<dbReference type="EMBL" id="JAKOGI010000141">
    <property type="protein sequence ID" value="KAJ8442443.1"/>
    <property type="molecule type" value="Genomic_DNA"/>
</dbReference>
<protein>
    <recommendedName>
        <fullName evidence="11">Helicase MAGATAMA 3</fullName>
    </recommendedName>
</protein>
<dbReference type="AlphaFoldDB" id="A0A9Q1KGJ5"/>
<keyword evidence="2" id="KW-0378">Hydrolase</keyword>
<evidence type="ECO:0000313" key="9">
    <source>
        <dbReference type="EMBL" id="KAJ8442443.1"/>
    </source>
</evidence>
<keyword evidence="4" id="KW-0067">ATP-binding</keyword>
<organism evidence="9 10">
    <name type="scientific">Carnegiea gigantea</name>
    <dbReference type="NCBI Taxonomy" id="171969"/>
    <lineage>
        <taxon>Eukaryota</taxon>
        <taxon>Viridiplantae</taxon>
        <taxon>Streptophyta</taxon>
        <taxon>Embryophyta</taxon>
        <taxon>Tracheophyta</taxon>
        <taxon>Spermatophyta</taxon>
        <taxon>Magnoliopsida</taxon>
        <taxon>eudicotyledons</taxon>
        <taxon>Gunneridae</taxon>
        <taxon>Pentapetalae</taxon>
        <taxon>Caryophyllales</taxon>
        <taxon>Cactineae</taxon>
        <taxon>Cactaceae</taxon>
        <taxon>Cactoideae</taxon>
        <taxon>Echinocereeae</taxon>
        <taxon>Carnegiea</taxon>
    </lineage>
</organism>
<feature type="domain" description="DNA2/NAM7 helicase helicase" evidence="6">
    <location>
        <begin position="255"/>
        <end position="669"/>
    </location>
</feature>
<reference evidence="9" key="1">
    <citation type="submission" date="2022-04" db="EMBL/GenBank/DDBJ databases">
        <title>Carnegiea gigantea Genome sequencing and assembly v2.</title>
        <authorList>
            <person name="Copetti D."/>
            <person name="Sanderson M.J."/>
            <person name="Burquez A."/>
            <person name="Wojciechowski M.F."/>
        </authorList>
    </citation>
    <scope>NUCLEOTIDE SEQUENCE</scope>
    <source>
        <strain evidence="9">SGP5-SGP5p</strain>
        <tissue evidence="9">Aerial part</tissue>
    </source>
</reference>
<gene>
    <name evidence="9" type="ORF">Cgig2_018720</name>
</gene>
<evidence type="ECO:0000313" key="10">
    <source>
        <dbReference type="Proteomes" id="UP001153076"/>
    </source>
</evidence>
<dbReference type="GO" id="GO:0004386">
    <property type="term" value="F:helicase activity"/>
    <property type="evidence" value="ECO:0007669"/>
    <property type="project" value="UniProtKB-KW"/>
</dbReference>
<evidence type="ECO:0000256" key="1">
    <source>
        <dbReference type="ARBA" id="ARBA00022741"/>
    </source>
</evidence>
<dbReference type="Pfam" id="PF13086">
    <property type="entry name" value="AAA_11"/>
    <property type="match status" value="1"/>
</dbReference>
<keyword evidence="1" id="KW-0547">Nucleotide-binding</keyword>
<accession>A0A9Q1KGJ5</accession>
<dbReference type="FunFam" id="3.40.50.300:FF:000326">
    <property type="entry name" value="P-loop containing nucleoside triphosphate hydrolase"/>
    <property type="match status" value="1"/>
</dbReference>
<dbReference type="PANTHER" id="PTHR10887:SF522">
    <property type="entry name" value="P-LOOP CONTAINING NUCLEOSIDE TRIPHOSPHATE HYDROLASES SUPERFAMILY PROTEIN"/>
    <property type="match status" value="1"/>
</dbReference>
<evidence type="ECO:0000259" key="8">
    <source>
        <dbReference type="Pfam" id="PF20073"/>
    </source>
</evidence>
<dbReference type="InterPro" id="IPR041677">
    <property type="entry name" value="DNA2/NAM7_AAA_11"/>
</dbReference>
<dbReference type="InterPro" id="IPR045529">
    <property type="entry name" value="DUF6469"/>
</dbReference>
<feature type="domain" description="DNA2/NAM7 helicase-like C-terminal" evidence="7">
    <location>
        <begin position="677"/>
        <end position="873"/>
    </location>
</feature>
<feature type="compositionally biased region" description="Basic and acidic residues" evidence="5">
    <location>
        <begin position="424"/>
        <end position="442"/>
    </location>
</feature>
<dbReference type="InterPro" id="IPR047187">
    <property type="entry name" value="SF1_C_Upf1"/>
</dbReference>
<evidence type="ECO:0000256" key="5">
    <source>
        <dbReference type="SAM" id="MobiDB-lite"/>
    </source>
</evidence>
<evidence type="ECO:0000256" key="3">
    <source>
        <dbReference type="ARBA" id="ARBA00022806"/>
    </source>
</evidence>
<dbReference type="InterPro" id="IPR045055">
    <property type="entry name" value="DNA2/NAM7-like"/>
</dbReference>
<keyword evidence="10" id="KW-1185">Reference proteome</keyword>
<feature type="region of interest" description="Disordered" evidence="5">
    <location>
        <begin position="405"/>
        <end position="448"/>
    </location>
</feature>
<dbReference type="Pfam" id="PF13087">
    <property type="entry name" value="AAA_12"/>
    <property type="match status" value="1"/>
</dbReference>
<proteinExistence type="predicted"/>
<feature type="compositionally biased region" description="Acidic residues" evidence="5">
    <location>
        <begin position="411"/>
        <end position="423"/>
    </location>
</feature>
<evidence type="ECO:0000259" key="6">
    <source>
        <dbReference type="Pfam" id="PF13086"/>
    </source>
</evidence>
<dbReference type="GO" id="GO:0005524">
    <property type="term" value="F:ATP binding"/>
    <property type="evidence" value="ECO:0007669"/>
    <property type="project" value="UniProtKB-KW"/>
</dbReference>
<dbReference type="InterPro" id="IPR027417">
    <property type="entry name" value="P-loop_NTPase"/>
</dbReference>
<feature type="compositionally biased region" description="Basic and acidic residues" evidence="5">
    <location>
        <begin position="470"/>
        <end position="493"/>
    </location>
</feature>
<evidence type="ECO:0000256" key="4">
    <source>
        <dbReference type="ARBA" id="ARBA00022840"/>
    </source>
</evidence>
<dbReference type="Gene3D" id="3.40.50.300">
    <property type="entry name" value="P-loop containing nucleotide triphosphate hydrolases"/>
    <property type="match status" value="2"/>
</dbReference>
<dbReference type="OrthoDB" id="6513042at2759"/>
<comment type="caution">
    <text evidence="9">The sequence shown here is derived from an EMBL/GenBank/DDBJ whole genome shotgun (WGS) entry which is preliminary data.</text>
</comment>
<keyword evidence="3" id="KW-0347">Helicase</keyword>